<proteinExistence type="predicted"/>
<evidence type="ECO:0000313" key="2">
    <source>
        <dbReference type="Proteomes" id="UP000509302"/>
    </source>
</evidence>
<dbReference type="Proteomes" id="UP000509302">
    <property type="component" value="Chromosome"/>
</dbReference>
<dbReference type="Pfam" id="PF16267">
    <property type="entry name" value="DUF4920"/>
    <property type="match status" value="1"/>
</dbReference>
<dbReference type="EMBL" id="CP058595">
    <property type="protein sequence ID" value="QLG46251.1"/>
    <property type="molecule type" value="Genomic_DNA"/>
</dbReference>
<sequence length="167" mass="18824">MKRFNILLVLLLVCFIGYGQEIDKKDWDKAAKDAEYKVFGEKFTVTKAMNASTMSKQYDGLKVSDTLDTNFTAKVKEVCQSKGCWMKLELQDGKEAMVRFKDYGFFVPMDISGRDVVVNGKAFVNEMSVADQRHYAEDAGASENELEKINAPKKTFSFLASGVILKE</sequence>
<gene>
    <name evidence="1" type="ORF">HYG79_13155</name>
</gene>
<dbReference type="AlphaFoldDB" id="A0A7H9ARY1"/>
<name>A0A7H9ARY1_9FLAO</name>
<keyword evidence="2" id="KW-1185">Reference proteome</keyword>
<accession>A0A7H9ARY1</accession>
<evidence type="ECO:0000313" key="1">
    <source>
        <dbReference type="EMBL" id="QLG46251.1"/>
    </source>
</evidence>
<dbReference type="RefSeq" id="WP_179242532.1">
    <property type="nucleotide sequence ID" value="NZ_CP058595.1"/>
</dbReference>
<dbReference type="KEGG" id="cagg:HYG79_13155"/>
<reference evidence="1 2" key="1">
    <citation type="journal article" date="2006" name="Int. J. Syst. Evol. Microbiol.">
        <title>Costertonia aggregata gen. nov., sp. nov., a mesophilic marine bacterium of the family Flavobacteriaceae, isolated from a mature biofilm.</title>
        <authorList>
            <person name="Kwon K.K."/>
            <person name="Lee Y.K."/>
            <person name="Lee H.K."/>
        </authorList>
    </citation>
    <scope>NUCLEOTIDE SEQUENCE [LARGE SCALE GENOMIC DNA]</scope>
    <source>
        <strain evidence="1 2">KCCM 42265</strain>
    </source>
</reference>
<dbReference type="InterPro" id="IPR032577">
    <property type="entry name" value="DUF4920"/>
</dbReference>
<organism evidence="1 2">
    <name type="scientific">Costertonia aggregata</name>
    <dbReference type="NCBI Taxonomy" id="343403"/>
    <lineage>
        <taxon>Bacteria</taxon>
        <taxon>Pseudomonadati</taxon>
        <taxon>Bacteroidota</taxon>
        <taxon>Flavobacteriia</taxon>
        <taxon>Flavobacteriales</taxon>
        <taxon>Flavobacteriaceae</taxon>
        <taxon>Costertonia</taxon>
    </lineage>
</organism>
<protein>
    <submittedName>
        <fullName evidence="1">DUF4920 domain-containing protein</fullName>
    </submittedName>
</protein>